<comment type="caution">
    <text evidence="2">The sequence shown here is derived from an EMBL/GenBank/DDBJ whole genome shotgun (WGS) entry which is preliminary data.</text>
</comment>
<keyword evidence="3" id="KW-1185">Reference proteome</keyword>
<dbReference type="EMBL" id="JACOQL010000005">
    <property type="protein sequence ID" value="MBC9248326.1"/>
    <property type="molecule type" value="Genomic_DNA"/>
</dbReference>
<sequence length="133" mass="14373">MSSPDKLISMLERAAPVLESLNNQEAAKIAYQEIVDALKDDREHRATEAARLWAYRRFALLLAFSLGIGTMLIAGFSVYKSGSVSIGTGLLLSSILALGSAFLWGFRPQKELDGSASAFSFLAKRSETRGSDG</sequence>
<keyword evidence="1" id="KW-0812">Transmembrane</keyword>
<feature type="transmembrane region" description="Helical" evidence="1">
    <location>
        <begin position="58"/>
        <end position="79"/>
    </location>
</feature>
<reference evidence="2" key="1">
    <citation type="submission" date="2020-08" db="EMBL/GenBank/DDBJ databases">
        <title>Paracoccus amoyensis sp. nov., isolated from the surface seawater at coast of Xiamen, Fujian.</title>
        <authorList>
            <person name="Lyu L."/>
        </authorList>
    </citation>
    <scope>NUCLEOTIDE SEQUENCE</scope>
    <source>
        <strain evidence="2">11-3</strain>
    </source>
</reference>
<keyword evidence="1" id="KW-1133">Transmembrane helix</keyword>
<evidence type="ECO:0000313" key="2">
    <source>
        <dbReference type="EMBL" id="MBC9248326.1"/>
    </source>
</evidence>
<dbReference type="RefSeq" id="WP_187794815.1">
    <property type="nucleotide sequence ID" value="NZ_JACOQL010000005.1"/>
</dbReference>
<accession>A0A926GGR6</accession>
<dbReference type="AlphaFoldDB" id="A0A926GGR6"/>
<feature type="transmembrane region" description="Helical" evidence="1">
    <location>
        <begin position="85"/>
        <end position="106"/>
    </location>
</feature>
<proteinExistence type="predicted"/>
<protein>
    <submittedName>
        <fullName evidence="2">Uncharacterized protein</fullName>
    </submittedName>
</protein>
<name>A0A926GGR6_9RHOB</name>
<organism evidence="2 3">
    <name type="scientific">Paracoccus amoyensis</name>
    <dbReference type="NCBI Taxonomy" id="2760093"/>
    <lineage>
        <taxon>Bacteria</taxon>
        <taxon>Pseudomonadati</taxon>
        <taxon>Pseudomonadota</taxon>
        <taxon>Alphaproteobacteria</taxon>
        <taxon>Rhodobacterales</taxon>
        <taxon>Paracoccaceae</taxon>
        <taxon>Paracoccus</taxon>
    </lineage>
</organism>
<dbReference type="Proteomes" id="UP000608594">
    <property type="component" value="Unassembled WGS sequence"/>
</dbReference>
<evidence type="ECO:0000256" key="1">
    <source>
        <dbReference type="SAM" id="Phobius"/>
    </source>
</evidence>
<gene>
    <name evidence="2" type="ORF">H4P12_16785</name>
</gene>
<keyword evidence="1" id="KW-0472">Membrane</keyword>
<evidence type="ECO:0000313" key="3">
    <source>
        <dbReference type="Proteomes" id="UP000608594"/>
    </source>
</evidence>